<dbReference type="AlphaFoldDB" id="F9XJC9"/>
<evidence type="ECO:0000256" key="1">
    <source>
        <dbReference type="ARBA" id="ARBA00022679"/>
    </source>
</evidence>
<dbReference type="SUPFAM" id="SSF56112">
    <property type="entry name" value="Protein kinase-like (PK-like)"/>
    <property type="match status" value="1"/>
</dbReference>
<dbReference type="InterPro" id="IPR050339">
    <property type="entry name" value="CC_SR_Kinase"/>
</dbReference>
<dbReference type="Gene3D" id="1.10.510.10">
    <property type="entry name" value="Transferase(Phosphotransferase) domain 1"/>
    <property type="match status" value="1"/>
</dbReference>
<name>F9XJC9_ZYMTI</name>
<evidence type="ECO:0000313" key="9">
    <source>
        <dbReference type="EMBL" id="EGP84431.1"/>
    </source>
</evidence>
<dbReference type="GO" id="GO:0005524">
    <property type="term" value="F:ATP binding"/>
    <property type="evidence" value="ECO:0007669"/>
    <property type="project" value="UniProtKB-UniRule"/>
</dbReference>
<dbReference type="RefSeq" id="XP_003849455.1">
    <property type="nucleotide sequence ID" value="XM_003849407.1"/>
</dbReference>
<dbReference type="InterPro" id="IPR017441">
    <property type="entry name" value="Protein_kinase_ATP_BS"/>
</dbReference>
<keyword evidence="4 6" id="KW-0067">ATP-binding</keyword>
<dbReference type="GO" id="GO:1990625">
    <property type="term" value="P:negative regulation of cytoplasmic translational initiation in response to stress"/>
    <property type="evidence" value="ECO:0007669"/>
    <property type="project" value="TreeGrafter"/>
</dbReference>
<accession>F9XJC9</accession>
<dbReference type="Proteomes" id="UP000008062">
    <property type="component" value="Chromosome 9"/>
</dbReference>
<dbReference type="PROSITE" id="PS00107">
    <property type="entry name" value="PROTEIN_KINASE_ATP"/>
    <property type="match status" value="1"/>
</dbReference>
<evidence type="ECO:0000256" key="5">
    <source>
        <dbReference type="ARBA" id="ARBA00037982"/>
    </source>
</evidence>
<keyword evidence="7" id="KW-0723">Serine/threonine-protein kinase</keyword>
<dbReference type="PROSITE" id="PS50011">
    <property type="entry name" value="PROTEIN_KINASE_DOM"/>
    <property type="match status" value="1"/>
</dbReference>
<reference evidence="9 10" key="1">
    <citation type="journal article" date="2011" name="PLoS Genet.">
        <title>Finished genome of the fungal wheat pathogen Mycosphaerella graminicola reveals dispensome structure, chromosome plasticity, and stealth pathogenesis.</title>
        <authorList>
            <person name="Goodwin S.B."/>
            <person name="Ben M'barek S."/>
            <person name="Dhillon B."/>
            <person name="Wittenberg A.H.J."/>
            <person name="Crane C.F."/>
            <person name="Hane J.K."/>
            <person name="Foster A.J."/>
            <person name="Van der Lee T.A.J."/>
            <person name="Grimwood J."/>
            <person name="Aerts A."/>
            <person name="Antoniw J."/>
            <person name="Bailey A."/>
            <person name="Bluhm B."/>
            <person name="Bowler J."/>
            <person name="Bristow J."/>
            <person name="van der Burgt A."/>
            <person name="Canto-Canche B."/>
            <person name="Churchill A.C.L."/>
            <person name="Conde-Ferraez L."/>
            <person name="Cools H.J."/>
            <person name="Coutinho P.M."/>
            <person name="Csukai M."/>
            <person name="Dehal P."/>
            <person name="De Wit P."/>
            <person name="Donzelli B."/>
            <person name="van de Geest H.C."/>
            <person name="van Ham R.C.H.J."/>
            <person name="Hammond-Kosack K.E."/>
            <person name="Henrissat B."/>
            <person name="Kilian A."/>
            <person name="Kobayashi A.K."/>
            <person name="Koopmann E."/>
            <person name="Kourmpetis Y."/>
            <person name="Kuzniar A."/>
            <person name="Lindquist E."/>
            <person name="Lombard V."/>
            <person name="Maliepaard C."/>
            <person name="Martins N."/>
            <person name="Mehrabi R."/>
            <person name="Nap J.P.H."/>
            <person name="Ponomarenko A."/>
            <person name="Rudd J.J."/>
            <person name="Salamov A."/>
            <person name="Schmutz J."/>
            <person name="Schouten H.J."/>
            <person name="Shapiro H."/>
            <person name="Stergiopoulos I."/>
            <person name="Torriani S.F.F."/>
            <person name="Tu H."/>
            <person name="de Vries R.P."/>
            <person name="Waalwijk C."/>
            <person name="Ware S.B."/>
            <person name="Wiebenga A."/>
            <person name="Zwiers L.-H."/>
            <person name="Oliver R.P."/>
            <person name="Grigoriev I.V."/>
            <person name="Kema G.H.J."/>
        </authorList>
    </citation>
    <scope>NUCLEOTIDE SEQUENCE [LARGE SCALE GENOMIC DNA]</scope>
    <source>
        <strain evidence="10">CBS 115943 / IPO323</strain>
    </source>
</reference>
<evidence type="ECO:0000256" key="3">
    <source>
        <dbReference type="ARBA" id="ARBA00022777"/>
    </source>
</evidence>
<dbReference type="STRING" id="336722.F9XJC9"/>
<dbReference type="PROSITE" id="PS00108">
    <property type="entry name" value="PROTEIN_KINASE_ST"/>
    <property type="match status" value="1"/>
</dbReference>
<evidence type="ECO:0000256" key="4">
    <source>
        <dbReference type="ARBA" id="ARBA00022840"/>
    </source>
</evidence>
<dbReference type="OMA" id="KISTYHE"/>
<keyword evidence="2 6" id="KW-0547">Nucleotide-binding</keyword>
<comment type="similarity">
    <text evidence="5">Belongs to the protein kinase superfamily. Ser/Thr protein kinase family. GCN2 subfamily.</text>
</comment>
<dbReference type="InterPro" id="IPR008271">
    <property type="entry name" value="Ser/Thr_kinase_AS"/>
</dbReference>
<keyword evidence="3" id="KW-0418">Kinase</keyword>
<dbReference type="InterPro" id="IPR011009">
    <property type="entry name" value="Kinase-like_dom_sf"/>
</dbReference>
<dbReference type="Pfam" id="PF00069">
    <property type="entry name" value="Pkinase"/>
    <property type="match status" value="1"/>
</dbReference>
<dbReference type="PANTHER" id="PTHR11042:SF195">
    <property type="entry name" value="KINASE, PUTATIVE (AFU_ORTHOLOGUE AFUA_2G16620)-RELATED"/>
    <property type="match status" value="1"/>
</dbReference>
<dbReference type="GeneID" id="13402250"/>
<evidence type="ECO:0000256" key="6">
    <source>
        <dbReference type="PROSITE-ProRule" id="PRU10141"/>
    </source>
</evidence>
<proteinExistence type="inferred from homology"/>
<evidence type="ECO:0000256" key="7">
    <source>
        <dbReference type="RuleBase" id="RU000304"/>
    </source>
</evidence>
<dbReference type="GO" id="GO:0005634">
    <property type="term" value="C:nucleus"/>
    <property type="evidence" value="ECO:0007669"/>
    <property type="project" value="TreeGrafter"/>
</dbReference>
<feature type="binding site" evidence="6">
    <location>
        <position position="38"/>
    </location>
    <ligand>
        <name>ATP</name>
        <dbReference type="ChEBI" id="CHEBI:30616"/>
    </ligand>
</feature>
<evidence type="ECO:0000259" key="8">
    <source>
        <dbReference type="PROSITE" id="PS50011"/>
    </source>
</evidence>
<dbReference type="SMART" id="SM00220">
    <property type="entry name" value="S_TKc"/>
    <property type="match status" value="1"/>
</dbReference>
<dbReference type="HOGENOM" id="CLU_000288_63_23_1"/>
<evidence type="ECO:0000313" key="10">
    <source>
        <dbReference type="Proteomes" id="UP000008062"/>
    </source>
</evidence>
<feature type="domain" description="Protein kinase" evidence="8">
    <location>
        <begin position="8"/>
        <end position="277"/>
    </location>
</feature>
<dbReference type="EMBL" id="CM001204">
    <property type="protein sequence ID" value="EGP84431.1"/>
    <property type="molecule type" value="Genomic_DNA"/>
</dbReference>
<feature type="non-terminal residue" evidence="9">
    <location>
        <position position="1"/>
    </location>
</feature>
<dbReference type="InParanoid" id="F9XJC9"/>
<keyword evidence="10" id="KW-1185">Reference proteome</keyword>
<dbReference type="GO" id="GO:0005829">
    <property type="term" value="C:cytosol"/>
    <property type="evidence" value="ECO:0007669"/>
    <property type="project" value="TreeGrafter"/>
</dbReference>
<evidence type="ECO:0000256" key="2">
    <source>
        <dbReference type="ARBA" id="ARBA00022741"/>
    </source>
</evidence>
<gene>
    <name evidence="9" type="ORF">MYCGRDRAFT_30507</name>
</gene>
<dbReference type="InterPro" id="IPR000719">
    <property type="entry name" value="Prot_kinase_dom"/>
</dbReference>
<dbReference type="KEGG" id="ztr:MYCGRDRAFT_30507"/>
<dbReference type="GO" id="GO:0004694">
    <property type="term" value="F:eukaryotic translation initiation factor 2alpha kinase activity"/>
    <property type="evidence" value="ECO:0007669"/>
    <property type="project" value="TreeGrafter"/>
</dbReference>
<dbReference type="OrthoDB" id="1405469at2759"/>
<dbReference type="eggNOG" id="KOG1035">
    <property type="taxonomic scope" value="Eukaryota"/>
</dbReference>
<feature type="non-terminal residue" evidence="9">
    <location>
        <position position="277"/>
    </location>
</feature>
<protein>
    <recommendedName>
        <fullName evidence="8">Protein kinase domain-containing protein</fullName>
    </recommendedName>
</protein>
<dbReference type="PANTHER" id="PTHR11042">
    <property type="entry name" value="EUKARYOTIC TRANSLATION INITIATION FACTOR 2-ALPHA KINASE EIF2-ALPHA KINASE -RELATED"/>
    <property type="match status" value="1"/>
</dbReference>
<sequence length="277" mass="30287">PSRYLKDFDELGILGKGGYGQVFHVRHRLDGRTYAVKKAVLDEILTEVRSLSRLDHPNVVRYFSSWIECDAGLISSSEPSLAIHLQMDIYPMTLADFLSPPQTSSVEPLAHCFHISPSLRILLAILDGVEYLHSEGIVHRDLKPANIFLRLESNSKAASSCVDLVRIGDFGLVTSIAQSGDLTSDPPPTHAVGTELYRPAASKSSVSPKLDIFALGIIACELLTHFSTQMERRETLHSLRKGQFPDGFAGCAGHQSSKVKECVAAMLSDESPEATTI</sequence>
<organism evidence="9 10">
    <name type="scientific">Zymoseptoria tritici (strain CBS 115943 / IPO323)</name>
    <name type="common">Speckled leaf blotch fungus</name>
    <name type="synonym">Septoria tritici</name>
    <dbReference type="NCBI Taxonomy" id="336722"/>
    <lineage>
        <taxon>Eukaryota</taxon>
        <taxon>Fungi</taxon>
        <taxon>Dikarya</taxon>
        <taxon>Ascomycota</taxon>
        <taxon>Pezizomycotina</taxon>
        <taxon>Dothideomycetes</taxon>
        <taxon>Dothideomycetidae</taxon>
        <taxon>Mycosphaerellales</taxon>
        <taxon>Mycosphaerellaceae</taxon>
        <taxon>Zymoseptoria</taxon>
    </lineage>
</organism>
<keyword evidence="1" id="KW-0808">Transferase</keyword>
<dbReference type="Gene3D" id="3.30.200.20">
    <property type="entry name" value="Phosphorylase Kinase, domain 1"/>
    <property type="match status" value="1"/>
</dbReference>